<dbReference type="CDD" id="cd14358">
    <property type="entry name" value="UBA_NAC_euk"/>
    <property type="match status" value="1"/>
</dbReference>
<dbReference type="Gene3D" id="2.20.70.30">
    <property type="entry name" value="Nascent polypeptide-associated complex domain"/>
    <property type="match status" value="1"/>
</dbReference>
<dbReference type="Pfam" id="PF01849">
    <property type="entry name" value="NAC"/>
    <property type="match status" value="1"/>
</dbReference>
<dbReference type="RefSeq" id="XP_033235187.1">
    <property type="nucleotide sequence ID" value="XM_033379296.1"/>
</dbReference>
<dbReference type="CDD" id="cd22054">
    <property type="entry name" value="NAC_NACA"/>
    <property type="match status" value="1"/>
</dbReference>
<name>Q29LI6_DROPS</name>
<organism evidence="1 2">
    <name type="scientific">Drosophila pseudoobscura pseudoobscura</name>
    <name type="common">Fruit fly</name>
    <dbReference type="NCBI Taxonomy" id="46245"/>
    <lineage>
        <taxon>Eukaryota</taxon>
        <taxon>Metazoa</taxon>
        <taxon>Ecdysozoa</taxon>
        <taxon>Arthropoda</taxon>
        <taxon>Hexapoda</taxon>
        <taxon>Insecta</taxon>
        <taxon>Pterygota</taxon>
        <taxon>Neoptera</taxon>
        <taxon>Endopterygota</taxon>
        <taxon>Diptera</taxon>
        <taxon>Brachycera</taxon>
        <taxon>Muscomorpha</taxon>
        <taxon>Ephydroidea</taxon>
        <taxon>Drosophilidae</taxon>
        <taxon>Drosophila</taxon>
        <taxon>Sophophora</taxon>
    </lineage>
</organism>
<dbReference type="PANTHER" id="PTHR21713">
    <property type="entry name" value="NASCENT POLYPEPTIDE ASSOCIATED COMPLEX ALPHA SUBUNIT-RELATED"/>
    <property type="match status" value="1"/>
</dbReference>
<accession>A0A6I8VVS7</accession>
<dbReference type="STRING" id="46245.Q29LI6"/>
<dbReference type="FunCoup" id="Q29LI6">
    <property type="interactions" value="3"/>
</dbReference>
<dbReference type="SMART" id="SM01407">
    <property type="entry name" value="NAC"/>
    <property type="match status" value="1"/>
</dbReference>
<sequence length="277" mass="30268">MGKKQKNQKAAATAAATASATAAATAAINVGEAAFKAATKDMWLDKALTFGRDEEAPSTSKKSKNPDYNEAMQQLMEMTKKYPQLGDHACTALSDDEVDSDDDVTDAVGSLDPQAGAMPLGAHRQSRGEKKARRLLSKLDLKPVENVSRVTMRKNKNILLYIDQPDVFKVGDSYLCFGDVKVEDITQMATAQAAERFRENATAADQSEREALAWAKANENDQEEPEFDEELLMELDDKDIDLVQMQATCSRTKAIKALLDNENDVVNAIMALTLASN</sequence>
<gene>
    <name evidence="2" type="primary">gNacalpha</name>
</gene>
<dbReference type="Bgee" id="FBgn0078176">
    <property type="expression patterns" value="Expressed in male reproductive system and 1 other cell type or tissue"/>
</dbReference>
<dbReference type="InParanoid" id="Q29LI6"/>
<dbReference type="Gene3D" id="1.10.8.10">
    <property type="entry name" value="DNA helicase RuvA subunit, C-terminal domain"/>
    <property type="match status" value="1"/>
</dbReference>
<dbReference type="HOGENOM" id="CLU_057806_1_1_1"/>
<dbReference type="OMA" id="EDITQMA"/>
<keyword evidence="1" id="KW-1185">Reference proteome</keyword>
<dbReference type="Proteomes" id="UP000001819">
    <property type="component" value="Chromosome 4"/>
</dbReference>
<dbReference type="PROSITE" id="PS51151">
    <property type="entry name" value="NAC_AB"/>
    <property type="match status" value="1"/>
</dbReference>
<accession>Q29LI6</accession>
<protein>
    <submittedName>
        <fullName evidence="2">Nascent polypeptide-associated complex subunit alpha</fullName>
    </submittedName>
</protein>
<dbReference type="GO" id="GO:0005854">
    <property type="term" value="C:nascent polypeptide-associated complex"/>
    <property type="evidence" value="ECO:0007669"/>
    <property type="project" value="InterPro"/>
</dbReference>
<reference evidence="2" key="1">
    <citation type="submission" date="2025-08" db="UniProtKB">
        <authorList>
            <consortium name="RefSeq"/>
        </authorList>
    </citation>
    <scope>IDENTIFICATION</scope>
    <source>
        <strain evidence="2">MV-25-SWS-2005</strain>
        <tissue evidence="2">Whole body</tissue>
    </source>
</reference>
<dbReference type="KEGG" id="dpo:4817590"/>
<dbReference type="AlphaFoldDB" id="Q29LI6"/>
<evidence type="ECO:0000313" key="2">
    <source>
        <dbReference type="RefSeq" id="XP_033235187.1"/>
    </source>
</evidence>
<evidence type="ECO:0000313" key="1">
    <source>
        <dbReference type="Proteomes" id="UP000001819"/>
    </source>
</evidence>
<proteinExistence type="predicted"/>
<dbReference type="InterPro" id="IPR016641">
    <property type="entry name" value="EGD2/NACA0like"/>
</dbReference>
<dbReference type="eggNOG" id="KOG2239">
    <property type="taxonomic scope" value="Eukaryota"/>
</dbReference>
<dbReference type="InterPro" id="IPR002715">
    <property type="entry name" value="Nas_poly-pep-assoc_cplx_dom"/>
</dbReference>
<dbReference type="InterPro" id="IPR038187">
    <property type="entry name" value="NAC_A/B_dom_sf"/>
</dbReference>